<feature type="chain" id="PRO_5001944851" evidence="1">
    <location>
        <begin position="23"/>
        <end position="71"/>
    </location>
</feature>
<evidence type="ECO:0000256" key="1">
    <source>
        <dbReference type="SAM" id="SignalP"/>
    </source>
</evidence>
<evidence type="ECO:0000313" key="2">
    <source>
        <dbReference type="EMBL" id="JAC94782.1"/>
    </source>
</evidence>
<organism evidence="2">
    <name type="scientific">Gemmula speciosa</name>
    <name type="common">Splendid gem-turris</name>
    <name type="synonym">Pleurotoma speciosa</name>
    <dbReference type="NCBI Taxonomy" id="439592"/>
    <lineage>
        <taxon>Eukaryota</taxon>
        <taxon>Metazoa</taxon>
        <taxon>Spiralia</taxon>
        <taxon>Lophotrochozoa</taxon>
        <taxon>Mollusca</taxon>
        <taxon>Gastropoda</taxon>
        <taxon>Caenogastropoda</taxon>
        <taxon>Neogastropoda</taxon>
        <taxon>Conoidea</taxon>
        <taxon>Turridae</taxon>
        <taxon>Gemmula</taxon>
    </lineage>
</organism>
<feature type="signal peptide" evidence="1">
    <location>
        <begin position="1"/>
        <end position="22"/>
    </location>
</feature>
<accession>A0A098LWC9</accession>
<reference evidence="2" key="1">
    <citation type="journal article" date="2014" name="Toxicon">
        <title>A bioinformatics survey for conotoxin-like sequences in three turrid snail venom duct transcriptomes.</title>
        <authorList>
            <person name="Gonzales D.T."/>
            <person name="Saloma C.P."/>
        </authorList>
    </citation>
    <scope>NUCLEOTIDE SEQUENCE</scope>
    <source>
        <tissue evidence="2">Venom duct</tissue>
    </source>
</reference>
<dbReference type="AlphaFoldDB" id="A0A098LWC9"/>
<protein>
    <submittedName>
        <fullName evidence="2">Gsp_12 putative toxin</fullName>
    </submittedName>
</protein>
<dbReference type="EMBL" id="GBRA01000012">
    <property type="protein sequence ID" value="JAC94782.1"/>
    <property type="molecule type" value="Transcribed_RNA"/>
</dbReference>
<proteinExistence type="predicted"/>
<name>A0A098LWC9_GEMSP</name>
<reference evidence="2" key="2">
    <citation type="submission" date="2014-09" db="EMBL/GenBank/DDBJ databases">
        <authorList>
            <person name="Gonzales D.T.T."/>
            <person name="Saloma C.P."/>
        </authorList>
    </citation>
    <scope>NUCLEOTIDE SEQUENCE</scope>
    <source>
        <tissue evidence="2">Venom duct</tissue>
    </source>
</reference>
<keyword evidence="1" id="KW-0732">Signal</keyword>
<sequence>MNVKATLTIFVLAIMAADFVSPASLRGGDVQAIDYDVDTRWGGPNDELRCISNCLDTGETTANCSRRCGSG</sequence>